<evidence type="ECO:0000259" key="7">
    <source>
        <dbReference type="Pfam" id="PF01694"/>
    </source>
</evidence>
<sequence>MGKPLLFEILEKPATSCIIGICSIIWFYIQKKNIGYGNVGLSYETAIEGHHWRIITSAFSHISVIHLVFNMSALWSLGVVEKLDHMGLGLEFYLHYTVLLVVLSGMLVLGIYHVLIHKFKLDYFRRVTAVGYSCVVFGWMTVLAVKQPSSKLELFGFLSLPISFAPFESLIFTSIIVPQASFVGHLSGIIVGYSIAWGLIHGMNNYWAFTMLGWIIFVFVFSLKRSGACDFNFIEIEPVTDASLPSVGFIASGNGRTLQMSTLQLGGAELV</sequence>
<evidence type="ECO:0000256" key="1">
    <source>
        <dbReference type="ARBA" id="ARBA00004141"/>
    </source>
</evidence>
<evidence type="ECO:0000256" key="3">
    <source>
        <dbReference type="ARBA" id="ARBA00022692"/>
    </source>
</evidence>
<organism evidence="8 9">
    <name type="scientific">Aquilegia coerulea</name>
    <name type="common">Rocky mountain columbine</name>
    <dbReference type="NCBI Taxonomy" id="218851"/>
    <lineage>
        <taxon>Eukaryota</taxon>
        <taxon>Viridiplantae</taxon>
        <taxon>Streptophyta</taxon>
        <taxon>Embryophyta</taxon>
        <taxon>Tracheophyta</taxon>
        <taxon>Spermatophyta</taxon>
        <taxon>Magnoliopsida</taxon>
        <taxon>Ranunculales</taxon>
        <taxon>Ranunculaceae</taxon>
        <taxon>Thalictroideae</taxon>
        <taxon>Aquilegia</taxon>
    </lineage>
</organism>
<dbReference type="Pfam" id="PF01694">
    <property type="entry name" value="Rhomboid"/>
    <property type="match status" value="1"/>
</dbReference>
<dbReference type="OrthoDB" id="10257275at2759"/>
<dbReference type="EMBL" id="KZ305075">
    <property type="protein sequence ID" value="PIA29642.1"/>
    <property type="molecule type" value="Genomic_DNA"/>
</dbReference>
<dbReference type="SUPFAM" id="SSF144091">
    <property type="entry name" value="Rhomboid-like"/>
    <property type="match status" value="1"/>
</dbReference>
<feature type="transmembrane region" description="Helical" evidence="6">
    <location>
        <begin position="157"/>
        <end position="177"/>
    </location>
</feature>
<feature type="transmembrane region" description="Helical" evidence="6">
    <location>
        <begin position="206"/>
        <end position="223"/>
    </location>
</feature>
<proteinExistence type="inferred from homology"/>
<accession>A0A2G5CEE1</accession>
<dbReference type="EMBL" id="KZ305075">
    <property type="protein sequence ID" value="PIA29643.1"/>
    <property type="molecule type" value="Genomic_DNA"/>
</dbReference>
<dbReference type="GO" id="GO:0016020">
    <property type="term" value="C:membrane"/>
    <property type="evidence" value="ECO:0007669"/>
    <property type="project" value="UniProtKB-SubCell"/>
</dbReference>
<evidence type="ECO:0000313" key="9">
    <source>
        <dbReference type="Proteomes" id="UP000230069"/>
    </source>
</evidence>
<keyword evidence="3 6" id="KW-0812">Transmembrane</keyword>
<evidence type="ECO:0000256" key="4">
    <source>
        <dbReference type="ARBA" id="ARBA00022989"/>
    </source>
</evidence>
<feature type="transmembrane region" description="Helical" evidence="6">
    <location>
        <begin position="50"/>
        <end position="73"/>
    </location>
</feature>
<comment type="subcellular location">
    <subcellularLocation>
        <location evidence="1">Membrane</location>
        <topology evidence="1">Multi-pass membrane protein</topology>
    </subcellularLocation>
</comment>
<feature type="domain" description="Peptidase S54 rhomboid" evidence="7">
    <location>
        <begin position="49"/>
        <end position="200"/>
    </location>
</feature>
<dbReference type="PANTHER" id="PTHR43731">
    <property type="entry name" value="RHOMBOID PROTEASE"/>
    <property type="match status" value="1"/>
</dbReference>
<gene>
    <name evidence="8" type="ORF">AQUCO_05800038v1</name>
</gene>
<dbReference type="InterPro" id="IPR022764">
    <property type="entry name" value="Peptidase_S54_rhomboid_dom"/>
</dbReference>
<keyword evidence="5 6" id="KW-0472">Membrane</keyword>
<feature type="transmembrane region" description="Helical" evidence="6">
    <location>
        <begin position="93"/>
        <end position="115"/>
    </location>
</feature>
<dbReference type="AlphaFoldDB" id="A0A2G5CEE1"/>
<evidence type="ECO:0000256" key="5">
    <source>
        <dbReference type="ARBA" id="ARBA00023136"/>
    </source>
</evidence>
<dbReference type="PANTHER" id="PTHR43731:SF32">
    <property type="entry name" value="PEPTIDASE S54 RHOMBOID DOMAIN-CONTAINING PROTEIN-RELATED"/>
    <property type="match status" value="1"/>
</dbReference>
<protein>
    <recommendedName>
        <fullName evidence="7">Peptidase S54 rhomboid domain-containing protein</fullName>
    </recommendedName>
</protein>
<dbReference type="STRING" id="218851.A0A2G5CEE1"/>
<dbReference type="GO" id="GO:0004252">
    <property type="term" value="F:serine-type endopeptidase activity"/>
    <property type="evidence" value="ECO:0007669"/>
    <property type="project" value="InterPro"/>
</dbReference>
<dbReference type="FunFam" id="1.20.1540.10:FF:000008">
    <property type="entry name" value="RHOMBOID-like protein 13"/>
    <property type="match status" value="1"/>
</dbReference>
<comment type="similarity">
    <text evidence="2">Belongs to the peptidase S54 family.</text>
</comment>
<name>A0A2G5CEE1_AQUCA</name>
<evidence type="ECO:0000313" key="8">
    <source>
        <dbReference type="EMBL" id="PIA29642.1"/>
    </source>
</evidence>
<dbReference type="InterPro" id="IPR035952">
    <property type="entry name" value="Rhomboid-like_sf"/>
</dbReference>
<dbReference type="InterPro" id="IPR050925">
    <property type="entry name" value="Rhomboid_protease_S54"/>
</dbReference>
<feature type="transmembrane region" description="Helical" evidence="6">
    <location>
        <begin position="12"/>
        <end position="29"/>
    </location>
</feature>
<feature type="transmembrane region" description="Helical" evidence="6">
    <location>
        <begin position="182"/>
        <end position="200"/>
    </location>
</feature>
<dbReference type="Proteomes" id="UP000230069">
    <property type="component" value="Unassembled WGS sequence"/>
</dbReference>
<reference evidence="8 9" key="1">
    <citation type="submission" date="2017-09" db="EMBL/GenBank/DDBJ databases">
        <title>WGS assembly of Aquilegia coerulea Goldsmith.</title>
        <authorList>
            <person name="Hodges S."/>
            <person name="Kramer E."/>
            <person name="Nordborg M."/>
            <person name="Tomkins J."/>
            <person name="Borevitz J."/>
            <person name="Derieg N."/>
            <person name="Yan J."/>
            <person name="Mihaltcheva S."/>
            <person name="Hayes R.D."/>
            <person name="Rokhsar D."/>
        </authorList>
    </citation>
    <scope>NUCLEOTIDE SEQUENCE [LARGE SCALE GENOMIC DNA]</scope>
    <source>
        <strain evidence="9">cv. Goldsmith</strain>
    </source>
</reference>
<evidence type="ECO:0000256" key="2">
    <source>
        <dbReference type="ARBA" id="ARBA00009045"/>
    </source>
</evidence>
<keyword evidence="4 6" id="KW-1133">Transmembrane helix</keyword>
<keyword evidence="9" id="KW-1185">Reference proteome</keyword>
<evidence type="ECO:0000256" key="6">
    <source>
        <dbReference type="SAM" id="Phobius"/>
    </source>
</evidence>
<dbReference type="Gene3D" id="1.20.1540.10">
    <property type="entry name" value="Rhomboid-like"/>
    <property type="match status" value="1"/>
</dbReference>
<feature type="transmembrane region" description="Helical" evidence="6">
    <location>
        <begin position="127"/>
        <end position="145"/>
    </location>
</feature>
<dbReference type="FunCoup" id="A0A2G5CEE1">
    <property type="interactions" value="533"/>
</dbReference>